<proteinExistence type="inferred from homology"/>
<accession>A0ABU6X7T2</accession>
<dbReference type="PANTHER" id="PTHR12161:SF60">
    <property type="entry name" value="REGULATOR OF VPS4 ACTIVITY IN THE MVB PATHWAY PROTEIN"/>
    <property type="match status" value="1"/>
</dbReference>
<comment type="caution">
    <text evidence="3">The sequence shown here is derived from an EMBL/GenBank/DDBJ whole genome shotgun (WGS) entry which is preliminary data.</text>
</comment>
<sequence length="122" mass="13516">MILFINMDFPEECKEAIPSLIYAATRFSDMSELNDLKTLFAAKFGALEPNLSKEGAARERQRSAESDEERRRSAEEHSRQELNLCSGGSCGLRMRKLAKKRVETAAMEAALNLCSGGGKEKA</sequence>
<comment type="similarity">
    <text evidence="1">Belongs to the IST1 family.</text>
</comment>
<keyword evidence="4" id="KW-1185">Reference proteome</keyword>
<dbReference type="PANTHER" id="PTHR12161">
    <property type="entry name" value="IST1 FAMILY MEMBER"/>
    <property type="match status" value="1"/>
</dbReference>
<feature type="compositionally biased region" description="Basic and acidic residues" evidence="2">
    <location>
        <begin position="55"/>
        <end position="80"/>
    </location>
</feature>
<evidence type="ECO:0000256" key="2">
    <source>
        <dbReference type="SAM" id="MobiDB-lite"/>
    </source>
</evidence>
<feature type="region of interest" description="Disordered" evidence="2">
    <location>
        <begin position="51"/>
        <end position="85"/>
    </location>
</feature>
<gene>
    <name evidence="3" type="ORF">PIB30_024292</name>
</gene>
<dbReference type="InterPro" id="IPR005061">
    <property type="entry name" value="Ist1"/>
</dbReference>
<reference evidence="3 4" key="1">
    <citation type="journal article" date="2023" name="Plants (Basel)">
        <title>Bridging the Gap: Combining Genomics and Transcriptomics Approaches to Understand Stylosanthes scabra, an Orphan Legume from the Brazilian Caatinga.</title>
        <authorList>
            <person name="Ferreira-Neto J.R.C."/>
            <person name="da Silva M.D."/>
            <person name="Binneck E."/>
            <person name="de Melo N.F."/>
            <person name="da Silva R.H."/>
            <person name="de Melo A.L.T.M."/>
            <person name="Pandolfi V."/>
            <person name="Bustamante F.O."/>
            <person name="Brasileiro-Vidal A.C."/>
            <person name="Benko-Iseppon A.M."/>
        </authorList>
    </citation>
    <scope>NUCLEOTIDE SEQUENCE [LARGE SCALE GENOMIC DNA]</scope>
    <source>
        <tissue evidence="3">Leaves</tissue>
    </source>
</reference>
<dbReference type="Gene3D" id="1.20.1260.60">
    <property type="entry name" value="Vacuolar protein sorting-associated protein Ist1"/>
    <property type="match status" value="1"/>
</dbReference>
<organism evidence="3 4">
    <name type="scientific">Stylosanthes scabra</name>
    <dbReference type="NCBI Taxonomy" id="79078"/>
    <lineage>
        <taxon>Eukaryota</taxon>
        <taxon>Viridiplantae</taxon>
        <taxon>Streptophyta</taxon>
        <taxon>Embryophyta</taxon>
        <taxon>Tracheophyta</taxon>
        <taxon>Spermatophyta</taxon>
        <taxon>Magnoliopsida</taxon>
        <taxon>eudicotyledons</taxon>
        <taxon>Gunneridae</taxon>
        <taxon>Pentapetalae</taxon>
        <taxon>rosids</taxon>
        <taxon>fabids</taxon>
        <taxon>Fabales</taxon>
        <taxon>Fabaceae</taxon>
        <taxon>Papilionoideae</taxon>
        <taxon>50 kb inversion clade</taxon>
        <taxon>dalbergioids sensu lato</taxon>
        <taxon>Dalbergieae</taxon>
        <taxon>Pterocarpus clade</taxon>
        <taxon>Stylosanthes</taxon>
    </lineage>
</organism>
<protein>
    <submittedName>
        <fullName evidence="3">Uncharacterized protein</fullName>
    </submittedName>
</protein>
<evidence type="ECO:0000313" key="4">
    <source>
        <dbReference type="Proteomes" id="UP001341840"/>
    </source>
</evidence>
<dbReference type="InterPro" id="IPR042277">
    <property type="entry name" value="IST1-like"/>
</dbReference>
<dbReference type="Proteomes" id="UP001341840">
    <property type="component" value="Unassembled WGS sequence"/>
</dbReference>
<name>A0ABU6X7T2_9FABA</name>
<dbReference type="EMBL" id="JASCZI010211535">
    <property type="protein sequence ID" value="MED6193982.1"/>
    <property type="molecule type" value="Genomic_DNA"/>
</dbReference>
<evidence type="ECO:0000256" key="1">
    <source>
        <dbReference type="ARBA" id="ARBA00005536"/>
    </source>
</evidence>
<evidence type="ECO:0000313" key="3">
    <source>
        <dbReference type="EMBL" id="MED6193982.1"/>
    </source>
</evidence>
<dbReference type="Pfam" id="PF03398">
    <property type="entry name" value="Ist1"/>
    <property type="match status" value="1"/>
</dbReference>